<dbReference type="InterPro" id="IPR038731">
    <property type="entry name" value="RgtA/B/C-like"/>
</dbReference>
<evidence type="ECO:0000256" key="1">
    <source>
        <dbReference type="ARBA" id="ARBA00004651"/>
    </source>
</evidence>
<keyword evidence="4" id="KW-0808">Transferase</keyword>
<evidence type="ECO:0000256" key="2">
    <source>
        <dbReference type="ARBA" id="ARBA00022475"/>
    </source>
</evidence>
<accession>A0A1A8T1X9</accession>
<gene>
    <name evidence="10" type="ORF">MSP8886_00220</name>
</gene>
<dbReference type="OrthoDB" id="108054at2"/>
<sequence>MRFSTVYFPSSTPATAKVYAYRAACIWCFIYATAWALASFSLDPAVPYDAIEALNWAVNNEWGSPKNPWMIGTFFKPLYNLHSASLSAFYWYASHFFVTGIGMLGCYCLAYKLTDSRPLAWFAMLTLNLSTVINVDVIPYNDNFLLFGSWPWIGLLFIKAVYDSPKWWVLLGVLLGLATMSKYTSICLVGMIFFFTLTVPSVRRCWQSPYFYAGMLCFLAFVLPNVFWLINHNFAAVKWVGSEMSPHLSAENWLPFLSVFYPLLFVAALLGRQMSHLTWRVPEQVYLSAGVLLVPLAVIMGWFSFHQGERLTEWLQPFFMAAPAVLVGFFSKGVERHLRRLFNILMAFALILFAGYILVMSLNIKNAGKHFSGIKTFSDEAITFWELNTEKPLTLVGGAKLSQWLTFYIGSHPQVTNTWRDEAQDSIYNPHISAQTIERQGVLVLGKVGEGCQKGAFSDFTNEWKGFKPAIQEEVTFQPSPNKTAQRVCLGIVSPN</sequence>
<evidence type="ECO:0000256" key="4">
    <source>
        <dbReference type="ARBA" id="ARBA00022679"/>
    </source>
</evidence>
<dbReference type="AlphaFoldDB" id="A0A1A8T1X9"/>
<feature type="transmembrane region" description="Helical" evidence="8">
    <location>
        <begin position="168"/>
        <end position="197"/>
    </location>
</feature>
<evidence type="ECO:0000313" key="10">
    <source>
        <dbReference type="EMBL" id="SBS25257.1"/>
    </source>
</evidence>
<protein>
    <recommendedName>
        <fullName evidence="9">Glycosyltransferase RgtA/B/C/D-like domain-containing protein</fullName>
    </recommendedName>
</protein>
<feature type="transmembrane region" description="Helical" evidence="8">
    <location>
        <begin position="284"/>
        <end position="303"/>
    </location>
</feature>
<feature type="transmembrane region" description="Helical" evidence="8">
    <location>
        <begin position="89"/>
        <end position="113"/>
    </location>
</feature>
<dbReference type="GO" id="GO:0005886">
    <property type="term" value="C:plasma membrane"/>
    <property type="evidence" value="ECO:0007669"/>
    <property type="project" value="UniProtKB-SubCell"/>
</dbReference>
<evidence type="ECO:0000313" key="11">
    <source>
        <dbReference type="Proteomes" id="UP000092544"/>
    </source>
</evidence>
<organism evidence="10 11">
    <name type="scientific">Marinomonas spartinae</name>
    <dbReference type="NCBI Taxonomy" id="1792290"/>
    <lineage>
        <taxon>Bacteria</taxon>
        <taxon>Pseudomonadati</taxon>
        <taxon>Pseudomonadota</taxon>
        <taxon>Gammaproteobacteria</taxon>
        <taxon>Oceanospirillales</taxon>
        <taxon>Oceanospirillaceae</taxon>
        <taxon>Marinomonas</taxon>
    </lineage>
</organism>
<dbReference type="GO" id="GO:0009103">
    <property type="term" value="P:lipopolysaccharide biosynthetic process"/>
    <property type="evidence" value="ECO:0007669"/>
    <property type="project" value="UniProtKB-ARBA"/>
</dbReference>
<evidence type="ECO:0000256" key="7">
    <source>
        <dbReference type="ARBA" id="ARBA00023136"/>
    </source>
</evidence>
<dbReference type="PANTHER" id="PTHR33908:SF11">
    <property type="entry name" value="MEMBRANE PROTEIN"/>
    <property type="match status" value="1"/>
</dbReference>
<evidence type="ECO:0000256" key="5">
    <source>
        <dbReference type="ARBA" id="ARBA00022692"/>
    </source>
</evidence>
<keyword evidence="3" id="KW-0328">Glycosyltransferase</keyword>
<feature type="transmembrane region" description="Helical" evidence="8">
    <location>
        <begin position="20"/>
        <end position="38"/>
    </location>
</feature>
<keyword evidence="5 8" id="KW-0812">Transmembrane</keyword>
<name>A0A1A8T1X9_9GAMM</name>
<dbReference type="GO" id="GO:0016763">
    <property type="term" value="F:pentosyltransferase activity"/>
    <property type="evidence" value="ECO:0007669"/>
    <property type="project" value="TreeGrafter"/>
</dbReference>
<dbReference type="InterPro" id="IPR050297">
    <property type="entry name" value="LipidA_mod_glycosyltrf_83"/>
</dbReference>
<proteinExistence type="predicted"/>
<keyword evidence="2" id="KW-1003">Cell membrane</keyword>
<feature type="transmembrane region" description="Helical" evidence="8">
    <location>
        <begin position="315"/>
        <end position="334"/>
    </location>
</feature>
<feature type="domain" description="Glycosyltransferase RgtA/B/C/D-like" evidence="9">
    <location>
        <begin position="96"/>
        <end position="228"/>
    </location>
</feature>
<keyword evidence="6 8" id="KW-1133">Transmembrane helix</keyword>
<feature type="transmembrane region" description="Helical" evidence="8">
    <location>
        <begin position="209"/>
        <end position="230"/>
    </location>
</feature>
<evidence type="ECO:0000256" key="6">
    <source>
        <dbReference type="ARBA" id="ARBA00022989"/>
    </source>
</evidence>
<dbReference type="Proteomes" id="UP000092544">
    <property type="component" value="Unassembled WGS sequence"/>
</dbReference>
<dbReference type="STRING" id="1792290.MSP8886_00220"/>
<comment type="subcellular location">
    <subcellularLocation>
        <location evidence="1">Cell membrane</location>
        <topology evidence="1">Multi-pass membrane protein</topology>
    </subcellularLocation>
</comment>
<evidence type="ECO:0000256" key="8">
    <source>
        <dbReference type="SAM" id="Phobius"/>
    </source>
</evidence>
<feature type="transmembrane region" description="Helical" evidence="8">
    <location>
        <begin position="341"/>
        <end position="362"/>
    </location>
</feature>
<keyword evidence="7 8" id="KW-0472">Membrane</keyword>
<evidence type="ECO:0000259" key="9">
    <source>
        <dbReference type="Pfam" id="PF13231"/>
    </source>
</evidence>
<feature type="transmembrane region" description="Helical" evidence="8">
    <location>
        <begin position="119"/>
        <end position="137"/>
    </location>
</feature>
<dbReference type="Pfam" id="PF13231">
    <property type="entry name" value="PMT_2"/>
    <property type="match status" value="1"/>
</dbReference>
<reference evidence="10 11" key="1">
    <citation type="submission" date="2016-06" db="EMBL/GenBank/DDBJ databases">
        <authorList>
            <person name="Kjaerup R.B."/>
            <person name="Dalgaard T.S."/>
            <person name="Juul-Madsen H.R."/>
        </authorList>
    </citation>
    <scope>NUCLEOTIDE SEQUENCE [LARGE SCALE GENOMIC DNA]</scope>
    <source>
        <strain evidence="10 11">CECT 8886</strain>
    </source>
</reference>
<dbReference type="EMBL" id="FLOB01000001">
    <property type="protein sequence ID" value="SBS25257.1"/>
    <property type="molecule type" value="Genomic_DNA"/>
</dbReference>
<evidence type="ECO:0000256" key="3">
    <source>
        <dbReference type="ARBA" id="ARBA00022676"/>
    </source>
</evidence>
<dbReference type="PANTHER" id="PTHR33908">
    <property type="entry name" value="MANNOSYLTRANSFERASE YKCB-RELATED"/>
    <property type="match status" value="1"/>
</dbReference>
<dbReference type="RefSeq" id="WP_067011836.1">
    <property type="nucleotide sequence ID" value="NZ_FLOB01000001.1"/>
</dbReference>
<keyword evidence="11" id="KW-1185">Reference proteome</keyword>
<feature type="transmembrane region" description="Helical" evidence="8">
    <location>
        <begin position="253"/>
        <end position="272"/>
    </location>
</feature>